<keyword evidence="3" id="KW-1185">Reference proteome</keyword>
<sequence>MPATDSQFNLKVNPGSDMHSTEKFNKGKLKVTNTKNSLPSTEARLQQLRHQKRTCSSQH</sequence>
<feature type="region of interest" description="Disordered" evidence="1">
    <location>
        <begin position="1"/>
        <end position="25"/>
    </location>
</feature>
<dbReference type="Proteomes" id="UP000314986">
    <property type="component" value="Unassembled WGS sequence"/>
</dbReference>
<reference evidence="3" key="3">
    <citation type="journal article" date="2014" name="Nature">
        <title>Elephant shark genome provides unique insights into gnathostome evolution.</title>
        <authorList>
            <consortium name="International Elephant Shark Genome Sequencing Consortium"/>
            <person name="Venkatesh B."/>
            <person name="Lee A.P."/>
            <person name="Ravi V."/>
            <person name="Maurya A.K."/>
            <person name="Lian M.M."/>
            <person name="Swann J.B."/>
            <person name="Ohta Y."/>
            <person name="Flajnik M.F."/>
            <person name="Sutoh Y."/>
            <person name="Kasahara M."/>
            <person name="Hoon S."/>
            <person name="Gangu V."/>
            <person name="Roy S.W."/>
            <person name="Irimia M."/>
            <person name="Korzh V."/>
            <person name="Kondrychyn I."/>
            <person name="Lim Z.W."/>
            <person name="Tay B.H."/>
            <person name="Tohari S."/>
            <person name="Kong K.W."/>
            <person name="Ho S."/>
            <person name="Lorente-Galdos B."/>
            <person name="Quilez J."/>
            <person name="Marques-Bonet T."/>
            <person name="Raney B.J."/>
            <person name="Ingham P.W."/>
            <person name="Tay A."/>
            <person name="Hillier L.W."/>
            <person name="Minx P."/>
            <person name="Boehm T."/>
            <person name="Wilson R.K."/>
            <person name="Brenner S."/>
            <person name="Warren W.C."/>
        </authorList>
    </citation>
    <scope>NUCLEOTIDE SEQUENCE [LARGE SCALE GENOMIC DNA]</scope>
</reference>
<reference evidence="2" key="4">
    <citation type="submission" date="2025-08" db="UniProtKB">
        <authorList>
            <consortium name="Ensembl"/>
        </authorList>
    </citation>
    <scope>IDENTIFICATION</scope>
</reference>
<reference evidence="2" key="5">
    <citation type="submission" date="2025-09" db="UniProtKB">
        <authorList>
            <consortium name="Ensembl"/>
        </authorList>
    </citation>
    <scope>IDENTIFICATION</scope>
</reference>
<evidence type="ECO:0000256" key="1">
    <source>
        <dbReference type="SAM" id="MobiDB-lite"/>
    </source>
</evidence>
<evidence type="ECO:0000313" key="2">
    <source>
        <dbReference type="Ensembl" id="ENSCMIP00000035304.1"/>
    </source>
</evidence>
<dbReference type="Ensembl" id="ENSCMIT00000035830.1">
    <property type="protein sequence ID" value="ENSCMIP00000035304.1"/>
    <property type="gene ID" value="ENSCMIG00000014946.1"/>
</dbReference>
<accession>A0A4W3IXF8</accession>
<dbReference type="AlphaFoldDB" id="A0A4W3IXF8"/>
<name>A0A4W3IXF8_CALMI</name>
<feature type="compositionally biased region" description="Polar residues" evidence="1">
    <location>
        <begin position="1"/>
        <end position="10"/>
    </location>
</feature>
<organism evidence="2 3">
    <name type="scientific">Callorhinchus milii</name>
    <name type="common">Ghost shark</name>
    <dbReference type="NCBI Taxonomy" id="7868"/>
    <lineage>
        <taxon>Eukaryota</taxon>
        <taxon>Metazoa</taxon>
        <taxon>Chordata</taxon>
        <taxon>Craniata</taxon>
        <taxon>Vertebrata</taxon>
        <taxon>Chondrichthyes</taxon>
        <taxon>Holocephali</taxon>
        <taxon>Chimaeriformes</taxon>
        <taxon>Callorhinchidae</taxon>
        <taxon>Callorhinchus</taxon>
    </lineage>
</organism>
<evidence type="ECO:0000313" key="3">
    <source>
        <dbReference type="Proteomes" id="UP000314986"/>
    </source>
</evidence>
<dbReference type="InParanoid" id="A0A4W3IXF8"/>
<protein>
    <submittedName>
        <fullName evidence="2">Uncharacterized protein</fullName>
    </submittedName>
</protein>
<reference evidence="3" key="2">
    <citation type="journal article" date="2007" name="PLoS Biol.">
        <title>Survey sequencing and comparative analysis of the elephant shark (Callorhinchus milii) genome.</title>
        <authorList>
            <person name="Venkatesh B."/>
            <person name="Kirkness E.F."/>
            <person name="Loh Y.H."/>
            <person name="Halpern A.L."/>
            <person name="Lee A.P."/>
            <person name="Johnson J."/>
            <person name="Dandona N."/>
            <person name="Viswanathan L.D."/>
            <person name="Tay A."/>
            <person name="Venter J.C."/>
            <person name="Strausberg R.L."/>
            <person name="Brenner S."/>
        </authorList>
    </citation>
    <scope>NUCLEOTIDE SEQUENCE [LARGE SCALE GENOMIC DNA]</scope>
</reference>
<reference evidence="3" key="1">
    <citation type="journal article" date="2006" name="Science">
        <title>Ancient noncoding elements conserved in the human genome.</title>
        <authorList>
            <person name="Venkatesh B."/>
            <person name="Kirkness E.F."/>
            <person name="Loh Y.H."/>
            <person name="Halpern A.L."/>
            <person name="Lee A.P."/>
            <person name="Johnson J."/>
            <person name="Dandona N."/>
            <person name="Viswanathan L.D."/>
            <person name="Tay A."/>
            <person name="Venter J.C."/>
            <person name="Strausberg R.L."/>
            <person name="Brenner S."/>
        </authorList>
    </citation>
    <scope>NUCLEOTIDE SEQUENCE [LARGE SCALE GENOMIC DNA]</scope>
</reference>
<proteinExistence type="predicted"/>